<dbReference type="InParanoid" id="A0A067R572"/>
<dbReference type="EMBL" id="KK852744">
    <property type="protein sequence ID" value="KDR17340.1"/>
    <property type="molecule type" value="Genomic_DNA"/>
</dbReference>
<accession>A0A067R572</accession>
<organism evidence="2 3">
    <name type="scientific">Zootermopsis nevadensis</name>
    <name type="common">Dampwood termite</name>
    <dbReference type="NCBI Taxonomy" id="136037"/>
    <lineage>
        <taxon>Eukaryota</taxon>
        <taxon>Metazoa</taxon>
        <taxon>Ecdysozoa</taxon>
        <taxon>Arthropoda</taxon>
        <taxon>Hexapoda</taxon>
        <taxon>Insecta</taxon>
        <taxon>Pterygota</taxon>
        <taxon>Neoptera</taxon>
        <taxon>Polyneoptera</taxon>
        <taxon>Dictyoptera</taxon>
        <taxon>Blattodea</taxon>
        <taxon>Blattoidea</taxon>
        <taxon>Termitoidae</taxon>
        <taxon>Termopsidae</taxon>
        <taxon>Zootermopsis</taxon>
    </lineage>
</organism>
<keyword evidence="1" id="KW-0732">Signal</keyword>
<evidence type="ECO:0000313" key="3">
    <source>
        <dbReference type="Proteomes" id="UP000027135"/>
    </source>
</evidence>
<name>A0A067R572_ZOONE</name>
<dbReference type="AlphaFoldDB" id="A0A067R572"/>
<feature type="signal peptide" evidence="1">
    <location>
        <begin position="1"/>
        <end position="30"/>
    </location>
</feature>
<sequence>MRSNFFSVLCWQMDRTVFLLLSALLYVILATKETAQTDCQVVRCAGVEEGMCPGKYTPADPSVGKCCSSCLVFKELGESCVSNNFAMQFLCQSPYVCKNDVCSE</sequence>
<evidence type="ECO:0000256" key="1">
    <source>
        <dbReference type="SAM" id="SignalP"/>
    </source>
</evidence>
<gene>
    <name evidence="2" type="ORF">L798_08540</name>
</gene>
<feature type="chain" id="PRO_5001648021" evidence="1">
    <location>
        <begin position="31"/>
        <end position="104"/>
    </location>
</feature>
<reference evidence="2 3" key="1">
    <citation type="journal article" date="2014" name="Nat. Commun.">
        <title>Molecular traces of alternative social organization in a termite genome.</title>
        <authorList>
            <person name="Terrapon N."/>
            <person name="Li C."/>
            <person name="Robertson H.M."/>
            <person name="Ji L."/>
            <person name="Meng X."/>
            <person name="Booth W."/>
            <person name="Chen Z."/>
            <person name="Childers C.P."/>
            <person name="Glastad K.M."/>
            <person name="Gokhale K."/>
            <person name="Gowin J."/>
            <person name="Gronenberg W."/>
            <person name="Hermansen R.A."/>
            <person name="Hu H."/>
            <person name="Hunt B.G."/>
            <person name="Huylmans A.K."/>
            <person name="Khalil S.M."/>
            <person name="Mitchell R.D."/>
            <person name="Munoz-Torres M.C."/>
            <person name="Mustard J.A."/>
            <person name="Pan H."/>
            <person name="Reese J.T."/>
            <person name="Scharf M.E."/>
            <person name="Sun F."/>
            <person name="Vogel H."/>
            <person name="Xiao J."/>
            <person name="Yang W."/>
            <person name="Yang Z."/>
            <person name="Yang Z."/>
            <person name="Zhou J."/>
            <person name="Zhu J."/>
            <person name="Brent C.S."/>
            <person name="Elsik C.G."/>
            <person name="Goodisman M.A."/>
            <person name="Liberles D.A."/>
            <person name="Roe R.M."/>
            <person name="Vargo E.L."/>
            <person name="Vilcinskas A."/>
            <person name="Wang J."/>
            <person name="Bornberg-Bauer E."/>
            <person name="Korb J."/>
            <person name="Zhang G."/>
            <person name="Liebig J."/>
        </authorList>
    </citation>
    <scope>NUCLEOTIDE SEQUENCE [LARGE SCALE GENOMIC DNA]</scope>
    <source>
        <tissue evidence="2">Whole organism</tissue>
    </source>
</reference>
<protein>
    <submittedName>
        <fullName evidence="2">Uncharacterized protein</fullName>
    </submittedName>
</protein>
<evidence type="ECO:0000313" key="2">
    <source>
        <dbReference type="EMBL" id="KDR17340.1"/>
    </source>
</evidence>
<proteinExistence type="predicted"/>
<dbReference type="Proteomes" id="UP000027135">
    <property type="component" value="Unassembled WGS sequence"/>
</dbReference>
<keyword evidence="3" id="KW-1185">Reference proteome</keyword>